<keyword evidence="3" id="KW-1185">Reference proteome</keyword>
<feature type="compositionally biased region" description="Low complexity" evidence="1">
    <location>
        <begin position="81"/>
        <end position="90"/>
    </location>
</feature>
<sequence>MPHMGNQPQTQEVVPFPQRVETGRPPQHQPRLVPSLPDPPTPVPANRPSAGTRHASMPHPPYCQPQPEVPEHAGHPHSHTAHSAAPSRPAGHPPKRSHIPVNGAHCLAKTPPSTVRAPKPGAGIQRNPSDPESAEAPVPATINLHDPSPSPDPDQKARSLSRPPQDISSRTVNFFLLGDPAYPLLQWLIKSYIHTTALNPQQESFTVHVSAE</sequence>
<feature type="region of interest" description="Disordered" evidence="1">
    <location>
        <begin position="1"/>
        <end position="168"/>
    </location>
</feature>
<evidence type="ECO:0000313" key="2">
    <source>
        <dbReference type="EMBL" id="KAK5619694.1"/>
    </source>
</evidence>
<comment type="caution">
    <text evidence="2">The sequence shown here is derived from an EMBL/GenBank/DDBJ whole genome shotgun (WGS) entry which is preliminary data.</text>
</comment>
<evidence type="ECO:0000313" key="3">
    <source>
        <dbReference type="Proteomes" id="UP001311232"/>
    </source>
</evidence>
<dbReference type="AlphaFoldDB" id="A0AAV9SE90"/>
<gene>
    <name evidence="2" type="ORF">CRENBAI_008953</name>
</gene>
<feature type="compositionally biased region" description="Pro residues" evidence="1">
    <location>
        <begin position="36"/>
        <end position="45"/>
    </location>
</feature>
<organism evidence="2 3">
    <name type="scientific">Crenichthys baileyi</name>
    <name type="common">White River springfish</name>
    <dbReference type="NCBI Taxonomy" id="28760"/>
    <lineage>
        <taxon>Eukaryota</taxon>
        <taxon>Metazoa</taxon>
        <taxon>Chordata</taxon>
        <taxon>Craniata</taxon>
        <taxon>Vertebrata</taxon>
        <taxon>Euteleostomi</taxon>
        <taxon>Actinopterygii</taxon>
        <taxon>Neopterygii</taxon>
        <taxon>Teleostei</taxon>
        <taxon>Neoteleostei</taxon>
        <taxon>Acanthomorphata</taxon>
        <taxon>Ovalentaria</taxon>
        <taxon>Atherinomorphae</taxon>
        <taxon>Cyprinodontiformes</taxon>
        <taxon>Goodeidae</taxon>
        <taxon>Crenichthys</taxon>
    </lineage>
</organism>
<feature type="compositionally biased region" description="Polar residues" evidence="1">
    <location>
        <begin position="1"/>
        <end position="12"/>
    </location>
</feature>
<name>A0AAV9SE90_9TELE</name>
<accession>A0AAV9SE90</accession>
<proteinExistence type="predicted"/>
<protein>
    <submittedName>
        <fullName evidence="2">Uncharacterized protein</fullName>
    </submittedName>
</protein>
<dbReference type="Proteomes" id="UP001311232">
    <property type="component" value="Unassembled WGS sequence"/>
</dbReference>
<feature type="compositionally biased region" description="Pro residues" evidence="1">
    <location>
        <begin position="58"/>
        <end position="68"/>
    </location>
</feature>
<dbReference type="EMBL" id="JAHHUM010000468">
    <property type="protein sequence ID" value="KAK5619694.1"/>
    <property type="molecule type" value="Genomic_DNA"/>
</dbReference>
<reference evidence="2 3" key="1">
    <citation type="submission" date="2021-06" db="EMBL/GenBank/DDBJ databases">
        <authorList>
            <person name="Palmer J.M."/>
        </authorList>
    </citation>
    <scope>NUCLEOTIDE SEQUENCE [LARGE SCALE GENOMIC DNA]</scope>
    <source>
        <strain evidence="2 3">MEX-2019</strain>
        <tissue evidence="2">Muscle</tissue>
    </source>
</reference>
<evidence type="ECO:0000256" key="1">
    <source>
        <dbReference type="SAM" id="MobiDB-lite"/>
    </source>
</evidence>